<dbReference type="SUPFAM" id="SSF82714">
    <property type="entry name" value="Multidrug efflux transporter AcrB TolC docking domain, DN and DC subdomains"/>
    <property type="match status" value="2"/>
</dbReference>
<keyword evidence="1" id="KW-1133">Transmembrane helix</keyword>
<dbReference type="RefSeq" id="WP_145190346.1">
    <property type="nucleotide sequence ID" value="NZ_CP036290.1"/>
</dbReference>
<dbReference type="OrthoDB" id="220575at2"/>
<organism evidence="2 3">
    <name type="scientific">Rohdeia mirabilis</name>
    <dbReference type="NCBI Taxonomy" id="2528008"/>
    <lineage>
        <taxon>Bacteria</taxon>
        <taxon>Pseudomonadati</taxon>
        <taxon>Planctomycetota</taxon>
        <taxon>Planctomycetia</taxon>
        <taxon>Planctomycetia incertae sedis</taxon>
        <taxon>Rohdeia</taxon>
    </lineage>
</organism>
<reference evidence="2 3" key="1">
    <citation type="submission" date="2019-02" db="EMBL/GenBank/DDBJ databases">
        <title>Deep-cultivation of Planctomycetes and their phenomic and genomic characterization uncovers novel biology.</title>
        <authorList>
            <person name="Wiegand S."/>
            <person name="Jogler M."/>
            <person name="Boedeker C."/>
            <person name="Pinto D."/>
            <person name="Vollmers J."/>
            <person name="Rivas-Marin E."/>
            <person name="Kohn T."/>
            <person name="Peeters S.H."/>
            <person name="Heuer A."/>
            <person name="Rast P."/>
            <person name="Oberbeckmann S."/>
            <person name="Bunk B."/>
            <person name="Jeske O."/>
            <person name="Meyerdierks A."/>
            <person name="Storesund J.E."/>
            <person name="Kallscheuer N."/>
            <person name="Luecker S."/>
            <person name="Lage O.M."/>
            <person name="Pohl T."/>
            <person name="Merkel B.J."/>
            <person name="Hornburger P."/>
            <person name="Mueller R.-W."/>
            <person name="Bruemmer F."/>
            <person name="Labrenz M."/>
            <person name="Spormann A.M."/>
            <person name="Op den Camp H."/>
            <person name="Overmann J."/>
            <person name="Amann R."/>
            <person name="Jetten M.S.M."/>
            <person name="Mascher T."/>
            <person name="Medema M.H."/>
            <person name="Devos D.P."/>
            <person name="Kaster A.-K."/>
            <person name="Ovreas L."/>
            <person name="Rohde M."/>
            <person name="Galperin M.Y."/>
            <person name="Jogler C."/>
        </authorList>
    </citation>
    <scope>NUCLEOTIDE SEQUENCE [LARGE SCALE GENOMIC DNA]</scope>
    <source>
        <strain evidence="2 3">Pla163</strain>
    </source>
</reference>
<feature type="transmembrane region" description="Helical" evidence="1">
    <location>
        <begin position="520"/>
        <end position="539"/>
    </location>
</feature>
<dbReference type="PRINTS" id="PR00702">
    <property type="entry name" value="ACRIFLAVINRP"/>
</dbReference>
<dbReference type="Gene3D" id="3.30.70.1430">
    <property type="entry name" value="Multidrug efflux transporter AcrB pore domain"/>
    <property type="match status" value="2"/>
</dbReference>
<feature type="transmembrane region" description="Helical" evidence="1">
    <location>
        <begin position="473"/>
        <end position="500"/>
    </location>
</feature>
<dbReference type="Gene3D" id="1.20.1640.10">
    <property type="entry name" value="Multidrug efflux transporter AcrB transmembrane domain"/>
    <property type="match status" value="4"/>
</dbReference>
<dbReference type="GO" id="GO:0005886">
    <property type="term" value="C:plasma membrane"/>
    <property type="evidence" value="ECO:0007669"/>
    <property type="project" value="TreeGrafter"/>
</dbReference>
<keyword evidence="3" id="KW-1185">Reference proteome</keyword>
<evidence type="ECO:0000256" key="1">
    <source>
        <dbReference type="SAM" id="Phobius"/>
    </source>
</evidence>
<dbReference type="Gene3D" id="3.30.70.1320">
    <property type="entry name" value="Multidrug efflux transporter AcrB pore domain like"/>
    <property type="match status" value="1"/>
</dbReference>
<dbReference type="SUPFAM" id="SSF82866">
    <property type="entry name" value="Multidrug efflux transporter AcrB transmembrane domain"/>
    <property type="match status" value="2"/>
</dbReference>
<protein>
    <submittedName>
        <fullName evidence="2">Toluene efflux pump membrane transporter TtgE</fullName>
    </submittedName>
</protein>
<dbReference type="Pfam" id="PF00873">
    <property type="entry name" value="ACR_tran"/>
    <property type="match status" value="2"/>
</dbReference>
<dbReference type="InterPro" id="IPR001036">
    <property type="entry name" value="Acrflvin-R"/>
</dbReference>
<feature type="transmembrane region" description="Helical" evidence="1">
    <location>
        <begin position="986"/>
        <end position="1005"/>
    </location>
</feature>
<dbReference type="GO" id="GO:0042910">
    <property type="term" value="F:xenobiotic transmembrane transporter activity"/>
    <property type="evidence" value="ECO:0007669"/>
    <property type="project" value="TreeGrafter"/>
</dbReference>
<keyword evidence="1" id="KW-0472">Membrane</keyword>
<feature type="transmembrane region" description="Helical" evidence="1">
    <location>
        <begin position="368"/>
        <end position="387"/>
    </location>
</feature>
<feature type="transmembrane region" description="Helical" evidence="1">
    <location>
        <begin position="439"/>
        <end position="461"/>
    </location>
</feature>
<feature type="transmembrane region" description="Helical" evidence="1">
    <location>
        <begin position="1012"/>
        <end position="1032"/>
    </location>
</feature>
<accession>A0A518D3E3</accession>
<dbReference type="Proteomes" id="UP000319342">
    <property type="component" value="Chromosome"/>
</dbReference>
<feature type="transmembrane region" description="Helical" evidence="1">
    <location>
        <begin position="1084"/>
        <end position="1103"/>
    </location>
</feature>
<dbReference type="EMBL" id="CP036290">
    <property type="protein sequence ID" value="QDU85974.1"/>
    <property type="molecule type" value="Genomic_DNA"/>
</dbReference>
<dbReference type="PANTHER" id="PTHR32063:SF0">
    <property type="entry name" value="SWARMING MOTILITY PROTEIN SWRC"/>
    <property type="match status" value="1"/>
</dbReference>
<feature type="transmembrane region" description="Helical" evidence="1">
    <location>
        <begin position="1115"/>
        <end position="1142"/>
    </location>
</feature>
<feature type="transmembrane region" description="Helical" evidence="1">
    <location>
        <begin position="394"/>
        <end position="419"/>
    </location>
</feature>
<evidence type="ECO:0000313" key="2">
    <source>
        <dbReference type="EMBL" id="QDU85974.1"/>
    </source>
</evidence>
<evidence type="ECO:0000313" key="3">
    <source>
        <dbReference type="Proteomes" id="UP000319342"/>
    </source>
</evidence>
<feature type="transmembrane region" description="Helical" evidence="1">
    <location>
        <begin position="345"/>
        <end position="362"/>
    </location>
</feature>
<feature type="transmembrane region" description="Helical" evidence="1">
    <location>
        <begin position="20"/>
        <end position="41"/>
    </location>
</feature>
<proteinExistence type="predicted"/>
<gene>
    <name evidence="2" type="primary">ttgE</name>
    <name evidence="2" type="ORF">Pla163_31210</name>
</gene>
<name>A0A518D3E3_9BACT</name>
<dbReference type="Gene3D" id="3.30.2090.10">
    <property type="entry name" value="Multidrug efflux transporter AcrB TolC docking domain, DN and DC subdomains"/>
    <property type="match status" value="2"/>
</dbReference>
<keyword evidence="1" id="KW-0812">Transmembrane</keyword>
<dbReference type="SUPFAM" id="SSF82693">
    <property type="entry name" value="Multidrug efflux transporter AcrB pore domain, PN1, PN2, PC1 and PC2 subdomains"/>
    <property type="match status" value="2"/>
</dbReference>
<dbReference type="PANTHER" id="PTHR32063">
    <property type="match status" value="1"/>
</dbReference>
<dbReference type="AlphaFoldDB" id="A0A518D3E3"/>
<sequence>MKTPAQDVERGFDLFRLTVARPIGLGVIFLTLIVVGILAYVRIPLQLLPSGFAEPQLNVWVSHPGSNARENEEQVARPIEEELRTLAGLTRVRSWSREGQVQLRISFDPQLDPDLMKAEIRDRLERARPTLPDSIGDIGTWSEDADQMPISFFGILYEQESDRTTFLLDQVIMPRLEGVDGISRVEVFGALDDSIRILLDEDRVAATGTDVGALIRRLSSDNFATPLGTVSEGEREFILRSDMRFTSLEDIENYPIGRGLTIADVGRVIRAKSVRDRLSRIDHKFSYFAIASKEAGANVVDASRGLLAAMEELKADPQLEGQFSFMPFFVQGQLVENSMAQLRNTAVWGGALAVVVLLVFLRRLRLTLAVALCIPVSALLAIAWEYFTGGSFNMLTMVGITLAMGMLVDNAVVVVENISRHRQLGLPPLEAARVGAKEIALAVTLATMTTVVVFLPLIFMTENPMARVFLRGLGLPLSISLLFSLLVAVVFLPTLAGRILGDRPAWTAPITAVFGALGNATTRVVGGLVAALRFVLHLLARGLHATARRLARVVAPSGVLVWPARLVRLGVAGWLVVIGYAYDAEMASRVATLAPFGPQSAGSKGTTLALVGALGIVFLPELVALWRPGRLRRPERFTPAGSSVMEFVTNANQSLVSWALSHRIAASLVALLCLTSVGLPLSSMKIAAFTQDNQTDSVRYWVDFTADYTLGEASREIALHENFLETKKEELGFDHVSSRFGSNGGSVSIYWDAPLKPSQLDAIQKTLREEVPQPAGHSVSFADSEAANELSRDIAFFVLRGPDSEQLEEYGRQALEILGKVDGLGVVKSESLSTERAIEVNIDRDQALARGVSSQSALMSIGWALRGSSLPRYYEEGREVPFIMEFDSEEVAGLSTLRDLTVFSDEGEVALASISDVSFERTSRRIYRDDGRTTFEITAEVDDPTRLTELTERGYAALSSLDLPRGYGLGSDGSTASRAEDEAGEMQRALALSVVLVFLLMGILFESVARPFSVLVTIPFSFLGAMWMVFLVGKPMDIMGWVGLIILAGVVVNNGIVLIDCIHRRREEIGDRTRAVIEGSAQRVRPILMTAATTVFGLVPMMIEEPPKNAIDYRTLATIVAGGLIASTFFTLWVVPLAYTLVDDLAAATSRALTRGIREPVRRLFAV</sequence>
<feature type="transmembrane region" description="Helical" evidence="1">
    <location>
        <begin position="1038"/>
        <end position="1063"/>
    </location>
</feature>
<dbReference type="Gene3D" id="3.30.70.1440">
    <property type="entry name" value="Multidrug efflux transporter AcrB pore domain"/>
    <property type="match status" value="1"/>
</dbReference>
<dbReference type="InterPro" id="IPR027463">
    <property type="entry name" value="AcrB_DN_DC_subdom"/>
</dbReference>